<dbReference type="EMBL" id="VOQS01000005">
    <property type="protein sequence ID" value="TXC79347.1"/>
    <property type="molecule type" value="Genomic_DNA"/>
</dbReference>
<comment type="caution">
    <text evidence="1">The sequence shown here is derived from an EMBL/GenBank/DDBJ whole genome shotgun (WGS) entry which is preliminary data.</text>
</comment>
<protein>
    <submittedName>
        <fullName evidence="1">Uncharacterized protein</fullName>
    </submittedName>
</protein>
<evidence type="ECO:0000313" key="2">
    <source>
        <dbReference type="Proteomes" id="UP000321776"/>
    </source>
</evidence>
<organism evidence="1 2">
    <name type="scientific">Paraburkholderia azotifigens</name>
    <dbReference type="NCBI Taxonomy" id="2057004"/>
    <lineage>
        <taxon>Bacteria</taxon>
        <taxon>Pseudomonadati</taxon>
        <taxon>Pseudomonadota</taxon>
        <taxon>Betaproteobacteria</taxon>
        <taxon>Burkholderiales</taxon>
        <taxon>Burkholderiaceae</taxon>
        <taxon>Paraburkholderia</taxon>
    </lineage>
</organism>
<evidence type="ECO:0000313" key="1">
    <source>
        <dbReference type="EMBL" id="TXC79347.1"/>
    </source>
</evidence>
<name>A0A5C6V1U8_9BURK</name>
<gene>
    <name evidence="1" type="ORF">FRZ40_33675</name>
</gene>
<proteinExistence type="predicted"/>
<reference evidence="1 2" key="1">
    <citation type="journal article" date="2018" name="Int. J. Syst. Evol. Microbiol.">
        <title>Paraburkholderia azotifigens sp. nov., a nitrogen-fixing bacterium isolated from paddy soil.</title>
        <authorList>
            <person name="Choi G.M."/>
            <person name="Im W.T."/>
        </authorList>
    </citation>
    <scope>NUCLEOTIDE SEQUENCE [LARGE SCALE GENOMIC DNA]</scope>
    <source>
        <strain evidence="1 2">NF 2-5-3</strain>
    </source>
</reference>
<sequence>MRFANPAPPRAPLRLPCAVLRIAYLTQYVPPHVAKRNTLTPEGRLAARARDRHGICDPPSYAWAGQWIRRSKGVTCFQRRGWSNPVACHR</sequence>
<dbReference type="AlphaFoldDB" id="A0A5C6V1U8"/>
<accession>A0A5C6V1U8</accession>
<dbReference type="Proteomes" id="UP000321776">
    <property type="component" value="Unassembled WGS sequence"/>
</dbReference>